<protein>
    <submittedName>
        <fullName evidence="2">Uncharacterized protein</fullName>
    </submittedName>
</protein>
<accession>A0A6J4VK36</accession>
<dbReference type="EMBL" id="CADCWG010000316">
    <property type="protein sequence ID" value="CAA9578172.1"/>
    <property type="molecule type" value="Genomic_DNA"/>
</dbReference>
<dbReference type="AlphaFoldDB" id="A0A6J4VK36"/>
<proteinExistence type="predicted"/>
<gene>
    <name evidence="2" type="ORF">AVDCRST_MAG49-4462</name>
</gene>
<name>A0A6J4VK36_9BACT</name>
<feature type="region of interest" description="Disordered" evidence="1">
    <location>
        <begin position="1"/>
        <end position="48"/>
    </location>
</feature>
<reference evidence="2" key="1">
    <citation type="submission" date="2020-02" db="EMBL/GenBank/DDBJ databases">
        <authorList>
            <person name="Meier V. D."/>
        </authorList>
    </citation>
    <scope>NUCLEOTIDE SEQUENCE</scope>
    <source>
        <strain evidence="2">AVDCRST_MAG49</strain>
    </source>
</reference>
<organism evidence="2">
    <name type="scientific">uncultured Thermomicrobiales bacterium</name>
    <dbReference type="NCBI Taxonomy" id="1645740"/>
    <lineage>
        <taxon>Bacteria</taxon>
        <taxon>Pseudomonadati</taxon>
        <taxon>Thermomicrobiota</taxon>
        <taxon>Thermomicrobia</taxon>
        <taxon>Thermomicrobiales</taxon>
        <taxon>environmental samples</taxon>
    </lineage>
</organism>
<feature type="compositionally biased region" description="Basic and acidic residues" evidence="1">
    <location>
        <begin position="1"/>
        <end position="10"/>
    </location>
</feature>
<evidence type="ECO:0000256" key="1">
    <source>
        <dbReference type="SAM" id="MobiDB-lite"/>
    </source>
</evidence>
<sequence>MPHGAEDAARRPGQRGYLVRRVGTPKTEAPTGSRTAGFPPAAGDSGDR</sequence>
<evidence type="ECO:0000313" key="2">
    <source>
        <dbReference type="EMBL" id="CAA9578172.1"/>
    </source>
</evidence>